<reference evidence="1" key="1">
    <citation type="submission" date="2020-05" db="EMBL/GenBank/DDBJ databases">
        <authorList>
            <person name="Chiriac C."/>
            <person name="Salcher M."/>
            <person name="Ghai R."/>
            <person name="Kavagutti S V."/>
        </authorList>
    </citation>
    <scope>NUCLEOTIDE SEQUENCE</scope>
</reference>
<organism evidence="1">
    <name type="scientific">uncultured Caudovirales phage</name>
    <dbReference type="NCBI Taxonomy" id="2100421"/>
    <lineage>
        <taxon>Viruses</taxon>
        <taxon>Duplodnaviria</taxon>
        <taxon>Heunggongvirae</taxon>
        <taxon>Uroviricota</taxon>
        <taxon>Caudoviricetes</taxon>
        <taxon>Peduoviridae</taxon>
        <taxon>Maltschvirus</taxon>
        <taxon>Maltschvirus maltsch</taxon>
    </lineage>
</organism>
<protein>
    <submittedName>
        <fullName evidence="1">Uncharacterized protein</fullName>
    </submittedName>
</protein>
<gene>
    <name evidence="1" type="ORF">UFOVP1229_137</name>
</gene>
<proteinExistence type="predicted"/>
<sequence length="67" mass="7477">MTTFRTVREHWTEVKTVVEVDGQPTVVQTCCACKGAGLTRRQCADVSGNKTPCRCLCHKHAKRESVK</sequence>
<name>A0A6J5R7K4_9CAUD</name>
<dbReference type="EMBL" id="LR797178">
    <property type="protein sequence ID" value="CAB4191782.1"/>
    <property type="molecule type" value="Genomic_DNA"/>
</dbReference>
<evidence type="ECO:0000313" key="1">
    <source>
        <dbReference type="EMBL" id="CAB4191782.1"/>
    </source>
</evidence>
<accession>A0A6J5R7K4</accession>